<feature type="region of interest" description="Disordered" evidence="3">
    <location>
        <begin position="1096"/>
        <end position="1116"/>
    </location>
</feature>
<dbReference type="Proteomes" id="UP000247498">
    <property type="component" value="Unassembled WGS sequence"/>
</dbReference>
<dbReference type="Pfam" id="PF16213">
    <property type="entry name" value="DCB"/>
    <property type="match status" value="1"/>
</dbReference>
<feature type="region of interest" description="Disordered" evidence="3">
    <location>
        <begin position="1642"/>
        <end position="1735"/>
    </location>
</feature>
<evidence type="ECO:0000259" key="6">
    <source>
        <dbReference type="Pfam" id="PF16206"/>
    </source>
</evidence>
<feature type="domain" description="Mon2 C-terminal" evidence="6">
    <location>
        <begin position="1129"/>
        <end position="1293"/>
    </location>
</feature>
<feature type="domain" description="Mon2/Sec7/BIG1-like HDS" evidence="4">
    <location>
        <begin position="928"/>
        <end position="1000"/>
    </location>
</feature>
<evidence type="ECO:0000313" key="8">
    <source>
        <dbReference type="EMBL" id="GBF91986.1"/>
    </source>
</evidence>
<feature type="compositionally biased region" description="Low complexity" evidence="3">
    <location>
        <begin position="1665"/>
        <end position="1702"/>
    </location>
</feature>
<dbReference type="PANTHER" id="PTHR34199">
    <property type="entry name" value="NUMOD3 MOTIF FAMILY PROTEIN, EXPRESSED"/>
    <property type="match status" value="1"/>
</dbReference>
<dbReference type="SUPFAM" id="SSF48371">
    <property type="entry name" value="ARM repeat"/>
    <property type="match status" value="1"/>
</dbReference>
<feature type="compositionally biased region" description="Gly residues" evidence="3">
    <location>
        <begin position="1097"/>
        <end position="1109"/>
    </location>
</feature>
<organism evidence="8 9">
    <name type="scientific">Raphidocelis subcapitata</name>
    <dbReference type="NCBI Taxonomy" id="307507"/>
    <lineage>
        <taxon>Eukaryota</taxon>
        <taxon>Viridiplantae</taxon>
        <taxon>Chlorophyta</taxon>
        <taxon>core chlorophytes</taxon>
        <taxon>Chlorophyceae</taxon>
        <taxon>CS clade</taxon>
        <taxon>Sphaeropleales</taxon>
        <taxon>Selenastraceae</taxon>
        <taxon>Raphidocelis</taxon>
    </lineage>
</organism>
<evidence type="ECO:0000256" key="3">
    <source>
        <dbReference type="SAM" id="MobiDB-lite"/>
    </source>
</evidence>
<evidence type="ECO:0000313" key="9">
    <source>
        <dbReference type="Proteomes" id="UP000247498"/>
    </source>
</evidence>
<reference evidence="8 9" key="1">
    <citation type="journal article" date="2018" name="Sci. Rep.">
        <title>Raphidocelis subcapitata (=Pseudokirchneriella subcapitata) provides an insight into genome evolution and environmental adaptations in the Sphaeropleales.</title>
        <authorList>
            <person name="Suzuki S."/>
            <person name="Yamaguchi H."/>
            <person name="Nakajima N."/>
            <person name="Kawachi M."/>
        </authorList>
    </citation>
    <scope>NUCLEOTIDE SEQUENCE [LARGE SCALE GENOMIC DNA]</scope>
    <source>
        <strain evidence="8 9">NIES-35</strain>
    </source>
</reference>
<feature type="compositionally biased region" description="Gly residues" evidence="3">
    <location>
        <begin position="1722"/>
        <end position="1731"/>
    </location>
</feature>
<feature type="region of interest" description="Disordered" evidence="3">
    <location>
        <begin position="2068"/>
        <end position="2114"/>
    </location>
</feature>
<feature type="compositionally biased region" description="Low complexity" evidence="3">
    <location>
        <begin position="1965"/>
        <end position="1976"/>
    </location>
</feature>
<keyword evidence="9" id="KW-1185">Reference proteome</keyword>
<dbReference type="InterPro" id="IPR032629">
    <property type="entry name" value="DCB_dom"/>
</dbReference>
<protein>
    <submittedName>
        <fullName evidence="8">Uncharacterized protein</fullName>
    </submittedName>
</protein>
<evidence type="ECO:0000256" key="2">
    <source>
        <dbReference type="ARBA" id="ARBA00022927"/>
    </source>
</evidence>
<keyword evidence="1" id="KW-0813">Transport</keyword>
<dbReference type="OrthoDB" id="294853at2759"/>
<comment type="caution">
    <text evidence="8">The sequence shown here is derived from an EMBL/GenBank/DDBJ whole genome shotgun (WGS) entry which is preliminary data.</text>
</comment>
<dbReference type="GO" id="GO:0015031">
    <property type="term" value="P:protein transport"/>
    <property type="evidence" value="ECO:0007669"/>
    <property type="project" value="UniProtKB-KW"/>
</dbReference>
<proteinExistence type="predicted"/>
<feature type="compositionally biased region" description="Low complexity" evidence="3">
    <location>
        <begin position="2068"/>
        <end position="2077"/>
    </location>
</feature>
<dbReference type="PANTHER" id="PTHR34199:SF4">
    <property type="entry name" value="ARM REPEAT SUPERFAMILY PROTEIN"/>
    <property type="match status" value="1"/>
</dbReference>
<feature type="domain" description="Mon2/Sec7/BIG1-like HUS" evidence="5">
    <location>
        <begin position="272"/>
        <end position="425"/>
    </location>
</feature>
<feature type="compositionally biased region" description="Gly residues" evidence="3">
    <location>
        <begin position="481"/>
        <end position="499"/>
    </location>
</feature>
<dbReference type="EMBL" id="BDRX01000028">
    <property type="protein sequence ID" value="GBF91986.1"/>
    <property type="molecule type" value="Genomic_DNA"/>
</dbReference>
<evidence type="ECO:0000256" key="1">
    <source>
        <dbReference type="ARBA" id="ARBA00022448"/>
    </source>
</evidence>
<dbReference type="STRING" id="307507.A0A2V0NWI8"/>
<feature type="compositionally biased region" description="Gly residues" evidence="3">
    <location>
        <begin position="2078"/>
        <end position="2094"/>
    </location>
</feature>
<feature type="region of interest" description="Disordered" evidence="3">
    <location>
        <begin position="541"/>
        <end position="565"/>
    </location>
</feature>
<feature type="region of interest" description="Disordered" evidence="3">
    <location>
        <begin position="470"/>
        <end position="499"/>
    </location>
</feature>
<feature type="compositionally biased region" description="Low complexity" evidence="3">
    <location>
        <begin position="240"/>
        <end position="263"/>
    </location>
</feature>
<keyword evidence="2" id="KW-0653">Protein transport</keyword>
<feature type="region of interest" description="Disordered" evidence="3">
    <location>
        <begin position="890"/>
        <end position="913"/>
    </location>
</feature>
<dbReference type="InterPro" id="IPR032817">
    <property type="entry name" value="Mon2_C"/>
</dbReference>
<dbReference type="InterPro" id="IPR015403">
    <property type="entry name" value="Mon2/Sec7/BIG1-like_HDS"/>
</dbReference>
<feature type="compositionally biased region" description="Gly residues" evidence="3">
    <location>
        <begin position="1977"/>
        <end position="1987"/>
    </location>
</feature>
<evidence type="ECO:0000259" key="4">
    <source>
        <dbReference type="Pfam" id="PF09324"/>
    </source>
</evidence>
<evidence type="ECO:0000259" key="5">
    <source>
        <dbReference type="Pfam" id="PF12783"/>
    </source>
</evidence>
<evidence type="ECO:0000259" key="7">
    <source>
        <dbReference type="Pfam" id="PF16213"/>
    </source>
</evidence>
<dbReference type="Pfam" id="PF16206">
    <property type="entry name" value="Mon2_C"/>
    <property type="match status" value="1"/>
</dbReference>
<gene>
    <name evidence="8" type="ORF">Rsub_04710</name>
</gene>
<dbReference type="InterPro" id="IPR032691">
    <property type="entry name" value="Mon2/Sec7/BIG1-like_HUS"/>
</dbReference>
<name>A0A2V0NWI8_9CHLO</name>
<dbReference type="Pfam" id="PF12783">
    <property type="entry name" value="Sec7-like_HUS"/>
    <property type="match status" value="1"/>
</dbReference>
<accession>A0A2V0NWI8</accession>
<dbReference type="InParanoid" id="A0A2V0NWI8"/>
<dbReference type="InterPro" id="IPR016024">
    <property type="entry name" value="ARM-type_fold"/>
</dbReference>
<dbReference type="FunCoup" id="A0A2V0NWI8">
    <property type="interactions" value="1769"/>
</dbReference>
<feature type="region of interest" description="Disordered" evidence="3">
    <location>
        <begin position="201"/>
        <end position="263"/>
    </location>
</feature>
<dbReference type="Pfam" id="PF09324">
    <property type="entry name" value="Sec7-like_HDS"/>
    <property type="match status" value="1"/>
</dbReference>
<feature type="domain" description="Mon2/Sec7/BIG1-like dimerisation and cyclophilin-binding" evidence="7">
    <location>
        <begin position="8"/>
        <end position="197"/>
    </location>
</feature>
<sequence>MASAPEMALFEVLEADLRTLSADARRTDGNFATQITGWLQHTDYGQIKESAERAVLRLRAIGQDGGGVPAVRAAGKEVLRPFLLVCESRNPRLVGLALGSLQKLLAHDAASAEGRAQVLAALLQVERSGDETVKLKILQTALTLLQSPSALDDEAAAGQILSICFRSYAQGKGTHTVNSTAAATVRQAVAIMFDRAVVPGGEPGTHTFPEAGRAAAHGAQQPALQRPSRASEGGAGGGDASTPRGGAAAPPRHAPQHAAAARRAATGRERAALLLLFDLADMASGQPASWLKCPVVARPFVLDLLEFVLLHRPQAFHGLPLFAEALQDKVTPQLQAIVASALDPESEPVPPVECRAALRCGGALLRRHAFLLPDAAPAFLEALLSGTRPNRPMWQRVQALTVLRALAGDAPLLYCLFRGYDMSIHRDINAVHDTVRAAVDIIKGFVRAASEHPEDDLLPALNALHSARAAGKELSPPDGVDPGGGGGGSHGGGSGSGAHGGVPGEVWVAQCALELLLAVVSSLESLTDGVLRRADDSEGGALASVGSGDLEGPDTPMRPDATRTTPDTVATMADILWRPVLSGLSALLARAGSEATVVLLLKGYQSYTYAAGALGEVTARDGFLASLCEFAVAPSDAPGAAAASDGTLAATLLPGPAAPPPPAAAVAGAVAAGGSAVAAPAGVPAGGVAALGGAPPSLGMKNVHALRTLFNVSHRLADSLGPAWGYVVEVLHALDRALPPLGGAGGKDGGAAPFEAAEPGSLSGELLILSTAARQLFEGSGSMSTDAAVSLLSALADVSARTLQGAGGAGGGGGGAAAAGGAAPGVPRGQASLLHRMADVLLANRARLQELWGVFLSHIVELLHSGVSAVRGAAIDALDRVLTGAIGPEAAAAAGAPPPPPPPRRRITARGAAPAAAAPPAAAPLSQGDLEHMLLVALESVYKEEREPDVRQGLLRVALHVLQRHGDHLTAGWVPLLRLLEAVPSWDDAATIGIAFQSVETICSELLTVMPKDQMQRALEVLLLFATQKALINVSLTAIGILWHVTDTLGRSRPSALAASADGGAAAAAAAASDDGAAAPAAPRARGLGLPALPDSSGGGGAGGGGGDAVGAPDHSCRRDLSEAEVTGLLLRVFTHLRQLSTDARPEVRNSGVRTLFLSIGGQAYRFDAAAWRYCLWEILFPLVTYVHVMGDTSSSQEAAAIELGKEKGRAVMMLMHHSRNTEQKQWDETTVLAFTGISKVLRAHLAAVYAMDGFDERWDELMGIAGKVLATGRKTVAVAAAQLLTTVLQSYKHPYPGSFPWKRAFAAIDAGVSSMAAPGSRAPLAARNELLSGLVAVYSAQREAFDLEDLQALLKWLEAFVRHPLSADDVTPVPGVLPPVQKAALNAFGHICSGPIAPAAAWSDVLRVLAGLLCPFRAAHQRRAEAEAAAAAAAAAAAEAAGASGGGGDAAAVSPLRLPSLPGQGSPASSPLARLRTQGSFGPGRAALMSPRSIGRAGRATAVHGPGSDARNLTPLVLCRVVRLLVPLYADKAPWKVRAALFGPVAGALGECMALRHSVLCTPQRGSAAAAPGAPWPAGDEVGAFGCADLWREAARGFSAVVKAGLPAVNIVYVNQQQAPAEDTWTVLAAAFEAFLLGQGLPPQLEPPAGQPKPQRRRRRRAAAAEGAASEAAGSSFAPNQQQQQETTPNGASEGAEQQQANGGGRAGRALSPRRRVPESGDGGGGGGQQKQGAPGDLRCLVLDTLVDNVLSACGSAPREMWGRLVAVVAAGAAGRAAGGDDGDGESDGAAAGGGGGDGVLFAHQCLRRLAELCSRGSGARGADACLLEVAQIALLPLLQQCEAALDAAAALGGNGGASGPSSAAAAAAAAASDGLPAASDGDATEAEVAVDDALCALQVLLSTRLEPAVLQVLAQSRPGLAAWPPPVPVSVPSGSWQPHGSSGSFLAVAGSGQLAAGGGGMARSGSSSGIPRSSSGGGGGGGPLGGPWGAGAAGAGAGAGGGGIGGGGGAVGGGGGGGPERGRGHLLALYAPLVRCVTCPDARVVSLAQSALLAAGDELGLATAASADAPPAGAPGSPGRGAPGYGGGGGSDGESSGSESRVGELLSNLALG</sequence>
<feature type="region of interest" description="Disordered" evidence="3">
    <location>
        <begin position="1959"/>
        <end position="1987"/>
    </location>
</feature>